<sequence length="62" mass="6671">MSQKPLHAPSSAKIASFVYTSLAGEARPVWVFLYCPSLPLSPHTAASNSVTPRSRPDSVRDS</sequence>
<evidence type="ECO:0000313" key="2">
    <source>
        <dbReference type="EMBL" id="MPC83843.1"/>
    </source>
</evidence>
<gene>
    <name evidence="2" type="ORF">E2C01_078563</name>
</gene>
<evidence type="ECO:0000313" key="3">
    <source>
        <dbReference type="Proteomes" id="UP000324222"/>
    </source>
</evidence>
<feature type="region of interest" description="Disordered" evidence="1">
    <location>
        <begin position="40"/>
        <end position="62"/>
    </location>
</feature>
<reference evidence="2 3" key="1">
    <citation type="submission" date="2019-05" db="EMBL/GenBank/DDBJ databases">
        <title>Another draft genome of Portunus trituberculatus and its Hox gene families provides insights of decapod evolution.</title>
        <authorList>
            <person name="Jeong J.-H."/>
            <person name="Song I."/>
            <person name="Kim S."/>
            <person name="Choi T."/>
            <person name="Kim D."/>
            <person name="Ryu S."/>
            <person name="Kim W."/>
        </authorList>
    </citation>
    <scope>NUCLEOTIDE SEQUENCE [LARGE SCALE GENOMIC DNA]</scope>
    <source>
        <tissue evidence="2">Muscle</tissue>
    </source>
</reference>
<dbReference type="EMBL" id="VSRR010063663">
    <property type="protein sequence ID" value="MPC83843.1"/>
    <property type="molecule type" value="Genomic_DNA"/>
</dbReference>
<protein>
    <submittedName>
        <fullName evidence="2">Uncharacterized protein</fullName>
    </submittedName>
</protein>
<name>A0A5B7IN21_PORTR</name>
<evidence type="ECO:0000256" key="1">
    <source>
        <dbReference type="SAM" id="MobiDB-lite"/>
    </source>
</evidence>
<dbReference type="AlphaFoldDB" id="A0A5B7IN21"/>
<keyword evidence="3" id="KW-1185">Reference proteome</keyword>
<organism evidence="2 3">
    <name type="scientific">Portunus trituberculatus</name>
    <name type="common">Swimming crab</name>
    <name type="synonym">Neptunus trituberculatus</name>
    <dbReference type="NCBI Taxonomy" id="210409"/>
    <lineage>
        <taxon>Eukaryota</taxon>
        <taxon>Metazoa</taxon>
        <taxon>Ecdysozoa</taxon>
        <taxon>Arthropoda</taxon>
        <taxon>Crustacea</taxon>
        <taxon>Multicrustacea</taxon>
        <taxon>Malacostraca</taxon>
        <taxon>Eumalacostraca</taxon>
        <taxon>Eucarida</taxon>
        <taxon>Decapoda</taxon>
        <taxon>Pleocyemata</taxon>
        <taxon>Brachyura</taxon>
        <taxon>Eubrachyura</taxon>
        <taxon>Portunoidea</taxon>
        <taxon>Portunidae</taxon>
        <taxon>Portuninae</taxon>
        <taxon>Portunus</taxon>
    </lineage>
</organism>
<accession>A0A5B7IN21</accession>
<proteinExistence type="predicted"/>
<comment type="caution">
    <text evidence="2">The sequence shown here is derived from an EMBL/GenBank/DDBJ whole genome shotgun (WGS) entry which is preliminary data.</text>
</comment>
<dbReference type="Proteomes" id="UP000324222">
    <property type="component" value="Unassembled WGS sequence"/>
</dbReference>